<feature type="region of interest" description="Disordered" evidence="8">
    <location>
        <begin position="21"/>
        <end position="65"/>
    </location>
</feature>
<sequence length="556" mass="60333">MSAYTQYGYSYPSASQLLVAGQPTTGTSPPLGASASSLSPGSSTAGVAPGAVSPSGAATQGSTAGGTSCCENGRPIMTDPVSGQTVCSCQYDPARLTLSYPRLSTSGVGVYGTPYPSTDQNPYPSIGVDSSAFYSPLSNPYALKDSSSTTDMTAWTSASLQTTTGYYPYDPTLAAYGYGAGYDLAARRKNATRESTATLKAWLNEHKKNPYPTKGEKIMLAIITKMTLTQVSTWFANARRRLKKENKMTWEPKNKTDDDDDAIVSDGEDKDKDDLSFDADKIKDRLREDKDGLHHVKMESRHEKDLDEEEETDEEDRKPDALGLHHLHHHNHMHHSMLTGLKDEMKSPECGIPIPATKPKIWSLADTAACKTPPPPQQQPWLVPNATCGGGMNSFPIPSTAMSPATASAAPYSRYSGFLGHYNGNSHPTMGNYNAPSGFPEVQTDTPPQTPPNMKLPSVANNIINSNSCFGSANGNHHSQQAQSTSYHHNSFVNNFNRMHPNQLSPQKERQEFQHQQMRPVAGQQHQPQVNPNEGTAFKPFFKSSPPLNNGFVSPV</sequence>
<proteinExistence type="inferred from homology"/>
<feature type="compositionally biased region" description="Basic and acidic residues" evidence="8">
    <location>
        <begin position="293"/>
        <end position="305"/>
    </location>
</feature>
<evidence type="ECO:0000256" key="6">
    <source>
        <dbReference type="ARBA" id="ARBA00023242"/>
    </source>
</evidence>
<comment type="similarity">
    <text evidence="2">Belongs to the TALE/IRO homeobox family.</text>
</comment>
<dbReference type="GO" id="GO:0007474">
    <property type="term" value="P:imaginal disc-derived wing vein specification"/>
    <property type="evidence" value="ECO:0007669"/>
    <property type="project" value="UniProtKB-ARBA"/>
</dbReference>
<feature type="compositionally biased region" description="Basic and acidic residues" evidence="8">
    <location>
        <begin position="246"/>
        <end position="256"/>
    </location>
</feature>
<feature type="region of interest" description="Disordered" evidence="8">
    <location>
        <begin position="246"/>
        <end position="275"/>
    </location>
</feature>
<evidence type="ECO:0000256" key="2">
    <source>
        <dbReference type="ARBA" id="ARBA00008446"/>
    </source>
</evidence>
<keyword evidence="4 7" id="KW-0371">Homeobox</keyword>
<name>A0AAW2IF80_9NEOP</name>
<dbReference type="GO" id="GO:0000978">
    <property type="term" value="F:RNA polymerase II cis-regulatory region sequence-specific DNA binding"/>
    <property type="evidence" value="ECO:0007669"/>
    <property type="project" value="TreeGrafter"/>
</dbReference>
<evidence type="ECO:0000256" key="5">
    <source>
        <dbReference type="ARBA" id="ARBA00023159"/>
    </source>
</evidence>
<gene>
    <name evidence="10" type="ORF">PYX00_001712</name>
</gene>
<keyword evidence="6 7" id="KW-0539">Nucleus</keyword>
<feature type="region of interest" description="Disordered" evidence="8">
    <location>
        <begin position="293"/>
        <end position="318"/>
    </location>
</feature>
<protein>
    <recommendedName>
        <fullName evidence="9">Homeobox domain-containing protein</fullName>
    </recommendedName>
</protein>
<evidence type="ECO:0000256" key="7">
    <source>
        <dbReference type="PROSITE-ProRule" id="PRU00108"/>
    </source>
</evidence>
<dbReference type="Pfam" id="PF05920">
    <property type="entry name" value="Homeobox_KN"/>
    <property type="match status" value="1"/>
</dbReference>
<dbReference type="InterPro" id="IPR009057">
    <property type="entry name" value="Homeodomain-like_sf"/>
</dbReference>
<organism evidence="10">
    <name type="scientific">Menopon gallinae</name>
    <name type="common">poultry shaft louse</name>
    <dbReference type="NCBI Taxonomy" id="328185"/>
    <lineage>
        <taxon>Eukaryota</taxon>
        <taxon>Metazoa</taxon>
        <taxon>Ecdysozoa</taxon>
        <taxon>Arthropoda</taxon>
        <taxon>Hexapoda</taxon>
        <taxon>Insecta</taxon>
        <taxon>Pterygota</taxon>
        <taxon>Neoptera</taxon>
        <taxon>Paraneoptera</taxon>
        <taxon>Psocodea</taxon>
        <taxon>Troctomorpha</taxon>
        <taxon>Phthiraptera</taxon>
        <taxon>Amblycera</taxon>
        <taxon>Menoponidae</taxon>
        <taxon>Menopon</taxon>
    </lineage>
</organism>
<feature type="compositionally biased region" description="Low complexity" evidence="8">
    <location>
        <begin position="26"/>
        <end position="46"/>
    </location>
</feature>
<dbReference type="GO" id="GO:0005634">
    <property type="term" value="C:nucleus"/>
    <property type="evidence" value="ECO:0007669"/>
    <property type="project" value="UniProtKB-SubCell"/>
</dbReference>
<dbReference type="PROSITE" id="PS50071">
    <property type="entry name" value="HOMEOBOX_2"/>
    <property type="match status" value="1"/>
</dbReference>
<dbReference type="SMART" id="SM00548">
    <property type="entry name" value="IRO"/>
    <property type="match status" value="1"/>
</dbReference>
<dbReference type="InterPro" id="IPR003893">
    <property type="entry name" value="Iroquois_homeo"/>
</dbReference>
<dbReference type="Gene3D" id="1.10.10.60">
    <property type="entry name" value="Homeodomain-like"/>
    <property type="match status" value="1"/>
</dbReference>
<dbReference type="GO" id="GO:0042693">
    <property type="term" value="P:muscle cell fate commitment"/>
    <property type="evidence" value="ECO:0007669"/>
    <property type="project" value="UniProtKB-ARBA"/>
</dbReference>
<reference evidence="10" key="1">
    <citation type="journal article" date="2024" name="Gigascience">
        <title>Chromosome-level genome of the poultry shaft louse Menopon gallinae provides insight into the host-switching and adaptive evolution of parasitic lice.</title>
        <authorList>
            <person name="Xu Y."/>
            <person name="Ma L."/>
            <person name="Liu S."/>
            <person name="Liang Y."/>
            <person name="Liu Q."/>
            <person name="He Z."/>
            <person name="Tian L."/>
            <person name="Duan Y."/>
            <person name="Cai W."/>
            <person name="Li H."/>
            <person name="Song F."/>
        </authorList>
    </citation>
    <scope>NUCLEOTIDE SEQUENCE</scope>
    <source>
        <strain evidence="10">Cailab_2023a</strain>
    </source>
</reference>
<evidence type="ECO:0000256" key="1">
    <source>
        <dbReference type="ARBA" id="ARBA00004123"/>
    </source>
</evidence>
<dbReference type="GO" id="GO:0048468">
    <property type="term" value="P:cell development"/>
    <property type="evidence" value="ECO:0007669"/>
    <property type="project" value="TreeGrafter"/>
</dbReference>
<evidence type="ECO:0000259" key="9">
    <source>
        <dbReference type="PROSITE" id="PS50071"/>
    </source>
</evidence>
<dbReference type="SMART" id="SM00389">
    <property type="entry name" value="HOX"/>
    <property type="match status" value="1"/>
</dbReference>
<evidence type="ECO:0000256" key="3">
    <source>
        <dbReference type="ARBA" id="ARBA00023125"/>
    </source>
</evidence>
<evidence type="ECO:0000256" key="4">
    <source>
        <dbReference type="ARBA" id="ARBA00023155"/>
    </source>
</evidence>
<dbReference type="GO" id="GO:0030182">
    <property type="term" value="P:neuron differentiation"/>
    <property type="evidence" value="ECO:0007669"/>
    <property type="project" value="TreeGrafter"/>
</dbReference>
<keyword evidence="5" id="KW-0010">Activator</keyword>
<accession>A0AAW2IF80</accession>
<dbReference type="InterPro" id="IPR017970">
    <property type="entry name" value="Homeobox_CS"/>
</dbReference>
<feature type="DNA-binding region" description="Homeobox" evidence="7">
    <location>
        <begin position="184"/>
        <end position="246"/>
    </location>
</feature>
<feature type="compositionally biased region" description="Acidic residues" evidence="8">
    <location>
        <begin position="257"/>
        <end position="266"/>
    </location>
</feature>
<evidence type="ECO:0000313" key="10">
    <source>
        <dbReference type="EMBL" id="KAL0280417.1"/>
    </source>
</evidence>
<dbReference type="CDD" id="cd00086">
    <property type="entry name" value="homeodomain"/>
    <property type="match status" value="1"/>
</dbReference>
<dbReference type="PANTHER" id="PTHR11211">
    <property type="entry name" value="IROQUOIS-CLASS HOMEODOMAIN PROTEIN IRX"/>
    <property type="match status" value="1"/>
</dbReference>
<dbReference type="InterPro" id="IPR008422">
    <property type="entry name" value="KN_HD"/>
</dbReference>
<feature type="domain" description="Homeobox" evidence="9">
    <location>
        <begin position="182"/>
        <end position="245"/>
    </location>
</feature>
<comment type="caution">
    <text evidence="10">The sequence shown here is derived from an EMBL/GenBank/DDBJ whole genome shotgun (WGS) entry which is preliminary data.</text>
</comment>
<dbReference type="SUPFAM" id="SSF46689">
    <property type="entry name" value="Homeodomain-like"/>
    <property type="match status" value="1"/>
</dbReference>
<dbReference type="AlphaFoldDB" id="A0AAW2IF80"/>
<dbReference type="GO" id="GO:0000981">
    <property type="term" value="F:DNA-binding transcription factor activity, RNA polymerase II-specific"/>
    <property type="evidence" value="ECO:0007669"/>
    <property type="project" value="InterPro"/>
</dbReference>
<evidence type="ECO:0000256" key="8">
    <source>
        <dbReference type="SAM" id="MobiDB-lite"/>
    </source>
</evidence>
<dbReference type="GO" id="GO:0045317">
    <property type="term" value="P:equator specification"/>
    <property type="evidence" value="ECO:0007669"/>
    <property type="project" value="UniProtKB-ARBA"/>
</dbReference>
<dbReference type="PANTHER" id="PTHR11211:SF46">
    <property type="entry name" value="HOMEOBOX PROTEIN ARAUCAN-RELATED"/>
    <property type="match status" value="1"/>
</dbReference>
<feature type="compositionally biased region" description="Polar residues" evidence="8">
    <location>
        <begin position="546"/>
        <end position="556"/>
    </location>
</feature>
<keyword evidence="3 7" id="KW-0238">DNA-binding</keyword>
<dbReference type="EMBL" id="JARGDH010000001">
    <property type="protein sequence ID" value="KAL0280417.1"/>
    <property type="molecule type" value="Genomic_DNA"/>
</dbReference>
<feature type="compositionally biased region" description="Polar residues" evidence="8">
    <location>
        <begin position="524"/>
        <end position="534"/>
    </location>
</feature>
<dbReference type="FunFam" id="1.10.10.60:FF:000003">
    <property type="entry name" value="Iroquois-class homeobox protein IRX"/>
    <property type="match status" value="1"/>
</dbReference>
<dbReference type="GO" id="GO:0045926">
    <property type="term" value="P:negative regulation of growth"/>
    <property type="evidence" value="ECO:0007669"/>
    <property type="project" value="UniProtKB-ARBA"/>
</dbReference>
<dbReference type="PROSITE" id="PS00027">
    <property type="entry name" value="HOMEOBOX_1"/>
    <property type="match status" value="1"/>
</dbReference>
<comment type="subcellular location">
    <subcellularLocation>
        <location evidence="1 7">Nucleus</location>
    </subcellularLocation>
</comment>
<feature type="compositionally biased region" description="Low complexity" evidence="8">
    <location>
        <begin position="55"/>
        <end position="65"/>
    </location>
</feature>
<feature type="region of interest" description="Disordered" evidence="8">
    <location>
        <begin position="503"/>
        <end position="556"/>
    </location>
</feature>
<dbReference type="InterPro" id="IPR001356">
    <property type="entry name" value="HD"/>
</dbReference>